<accession>A0A9Q3GP69</accession>
<dbReference type="OrthoDB" id="1929588at2759"/>
<protein>
    <submittedName>
        <fullName evidence="1">Uncharacterized protein</fullName>
    </submittedName>
</protein>
<dbReference type="EMBL" id="AVOT02003598">
    <property type="protein sequence ID" value="MBW0473980.1"/>
    <property type="molecule type" value="Genomic_DNA"/>
</dbReference>
<keyword evidence="2" id="KW-1185">Reference proteome</keyword>
<name>A0A9Q3GP69_9BASI</name>
<evidence type="ECO:0000313" key="2">
    <source>
        <dbReference type="Proteomes" id="UP000765509"/>
    </source>
</evidence>
<dbReference type="AlphaFoldDB" id="A0A9Q3GP69"/>
<proteinExistence type="predicted"/>
<reference evidence="1" key="1">
    <citation type="submission" date="2021-03" db="EMBL/GenBank/DDBJ databases">
        <title>Draft genome sequence of rust myrtle Austropuccinia psidii MF-1, a brazilian biotype.</title>
        <authorList>
            <person name="Quecine M.C."/>
            <person name="Pachon D.M.R."/>
            <person name="Bonatelli M.L."/>
            <person name="Correr F.H."/>
            <person name="Franceschini L.M."/>
            <person name="Leite T.F."/>
            <person name="Margarido G.R.A."/>
            <person name="Almeida C.A."/>
            <person name="Ferrarezi J.A."/>
            <person name="Labate C.A."/>
        </authorList>
    </citation>
    <scope>NUCLEOTIDE SEQUENCE</scope>
    <source>
        <strain evidence="1">MF-1</strain>
    </source>
</reference>
<gene>
    <name evidence="1" type="ORF">O181_013695</name>
</gene>
<evidence type="ECO:0000313" key="1">
    <source>
        <dbReference type="EMBL" id="MBW0473980.1"/>
    </source>
</evidence>
<organism evidence="1 2">
    <name type="scientific">Austropuccinia psidii MF-1</name>
    <dbReference type="NCBI Taxonomy" id="1389203"/>
    <lineage>
        <taxon>Eukaryota</taxon>
        <taxon>Fungi</taxon>
        <taxon>Dikarya</taxon>
        <taxon>Basidiomycota</taxon>
        <taxon>Pucciniomycotina</taxon>
        <taxon>Pucciniomycetes</taxon>
        <taxon>Pucciniales</taxon>
        <taxon>Sphaerophragmiaceae</taxon>
        <taxon>Austropuccinia</taxon>
    </lineage>
</organism>
<dbReference type="PANTHER" id="PTHR11439">
    <property type="entry name" value="GAG-POL-RELATED RETROTRANSPOSON"/>
    <property type="match status" value="1"/>
</dbReference>
<sequence>MHWNSFLHVLKYVKGTSKFGLKYQEDLEKPIVAYSDADWGNCRITCRSTTGYLIKINDNLIIWKTCKQPTVSLSSAEAEYKSLTDLTSEILWLRQFCEEIKISKVKEAIIVHEDNQGCIDTANSDCNKNTQQMKHINI</sequence>
<dbReference type="CDD" id="cd09272">
    <property type="entry name" value="RNase_HI_RT_Ty1"/>
    <property type="match status" value="1"/>
</dbReference>
<dbReference type="Proteomes" id="UP000765509">
    <property type="component" value="Unassembled WGS sequence"/>
</dbReference>
<comment type="caution">
    <text evidence="1">The sequence shown here is derived from an EMBL/GenBank/DDBJ whole genome shotgun (WGS) entry which is preliminary data.</text>
</comment>
<dbReference type="PANTHER" id="PTHR11439:SF470">
    <property type="entry name" value="CYSTEINE-RICH RLK (RECEPTOR-LIKE PROTEIN KINASE) 8"/>
    <property type="match status" value="1"/>
</dbReference>